<keyword evidence="2" id="KW-1133">Transmembrane helix</keyword>
<accession>G5JTX1</accession>
<dbReference type="PANTHER" id="PTHR35797">
    <property type="entry name" value="PROTEASE-RELATED"/>
    <property type="match status" value="1"/>
</dbReference>
<name>G5JTX1_STRCG</name>
<keyword evidence="2" id="KW-0812">Transmembrane</keyword>
<feature type="transmembrane region" description="Helical" evidence="2">
    <location>
        <begin position="110"/>
        <end position="132"/>
    </location>
</feature>
<dbReference type="Pfam" id="PF02517">
    <property type="entry name" value="Rce1-like"/>
    <property type="match status" value="1"/>
</dbReference>
<dbReference type="GO" id="GO:0080120">
    <property type="term" value="P:CAAX-box protein maturation"/>
    <property type="evidence" value="ECO:0007669"/>
    <property type="project" value="UniProtKB-ARBA"/>
</dbReference>
<evidence type="ECO:0000256" key="1">
    <source>
        <dbReference type="ARBA" id="ARBA00009067"/>
    </source>
</evidence>
<keyword evidence="5" id="KW-1185">Reference proteome</keyword>
<feature type="transmembrane region" description="Helical" evidence="2">
    <location>
        <begin position="7"/>
        <end position="28"/>
    </location>
</feature>
<dbReference type="eggNOG" id="COG1266">
    <property type="taxonomic scope" value="Bacteria"/>
</dbReference>
<gene>
    <name evidence="4" type="ORF">STRCR_1221</name>
</gene>
<dbReference type="Proteomes" id="UP000004322">
    <property type="component" value="Unassembled WGS sequence"/>
</dbReference>
<organism evidence="4 5">
    <name type="scientific">Streptococcus criceti HS-6</name>
    <dbReference type="NCBI Taxonomy" id="873449"/>
    <lineage>
        <taxon>Bacteria</taxon>
        <taxon>Bacillati</taxon>
        <taxon>Bacillota</taxon>
        <taxon>Bacilli</taxon>
        <taxon>Lactobacillales</taxon>
        <taxon>Streptococcaceae</taxon>
        <taxon>Streptococcus</taxon>
    </lineage>
</organism>
<dbReference type="OrthoDB" id="9777755at2"/>
<evidence type="ECO:0000313" key="4">
    <source>
        <dbReference type="EMBL" id="EHI75044.1"/>
    </source>
</evidence>
<dbReference type="EMBL" id="AEUV02000002">
    <property type="protein sequence ID" value="EHI75044.1"/>
    <property type="molecule type" value="Genomic_DNA"/>
</dbReference>
<sequence length="253" mass="28114">MDRKRALALYLTGSLGQVYLTCLAVWLLGRIGIATGYSSFAGWTAIGIGGTSSALWGIVTVNKYKVISLKTVLRDFFYIKQGPVDYLLVFTFLALNFVHVLIGGQFQINIWYLPLALFLKALVFGGIEEIGWRYAFQPILEEKVPYIIATVLTFMTWGIWHFAFFYIDGSLGDMSVATGSHFCLSLLVNSFVLSALYHKTNSLWICAMTHAMINVCSQLAVGGNQFVLYGCQAIILVLAILLSMKNKHQPSLL</sequence>
<keyword evidence="2" id="KW-0472">Membrane</keyword>
<reference evidence="4" key="1">
    <citation type="submission" date="2011-07" db="EMBL/GenBank/DDBJ databases">
        <authorList>
            <person name="Stanhope M.J."/>
            <person name="Durkin A.S."/>
            <person name="Hostetler J."/>
            <person name="Kim M."/>
            <person name="Radune D."/>
            <person name="Singh I."/>
            <person name="Town C.D."/>
        </authorList>
    </citation>
    <scope>NUCLEOTIDE SEQUENCE [LARGE SCALE GENOMIC DNA]</scope>
    <source>
        <strain evidence="4">HS-6</strain>
    </source>
</reference>
<feature type="transmembrane region" description="Helical" evidence="2">
    <location>
        <begin position="226"/>
        <end position="244"/>
    </location>
</feature>
<dbReference type="InterPro" id="IPR042150">
    <property type="entry name" value="MmRce1-like"/>
</dbReference>
<feature type="domain" description="CAAX prenyl protease 2/Lysostaphin resistance protein A-like" evidence="3">
    <location>
        <begin position="113"/>
        <end position="215"/>
    </location>
</feature>
<feature type="transmembrane region" description="Helical" evidence="2">
    <location>
        <begin position="83"/>
        <end position="104"/>
    </location>
</feature>
<feature type="transmembrane region" description="Helical" evidence="2">
    <location>
        <begin position="40"/>
        <end position="62"/>
    </location>
</feature>
<dbReference type="PANTHER" id="PTHR35797:SF1">
    <property type="entry name" value="PROTEASE"/>
    <property type="match status" value="1"/>
</dbReference>
<proteinExistence type="inferred from homology"/>
<comment type="caution">
    <text evidence="4">The sequence shown here is derived from an EMBL/GenBank/DDBJ whole genome shotgun (WGS) entry which is preliminary data.</text>
</comment>
<dbReference type="STRING" id="873449.STRCR_1221"/>
<dbReference type="InterPro" id="IPR003675">
    <property type="entry name" value="Rce1/LyrA-like_dom"/>
</dbReference>
<evidence type="ECO:0000256" key="2">
    <source>
        <dbReference type="SAM" id="Phobius"/>
    </source>
</evidence>
<dbReference type="AlphaFoldDB" id="G5JTX1"/>
<protein>
    <submittedName>
        <fullName evidence="4">Membrane protein</fullName>
    </submittedName>
</protein>
<feature type="transmembrane region" description="Helical" evidence="2">
    <location>
        <begin position="179"/>
        <end position="196"/>
    </location>
</feature>
<feature type="transmembrane region" description="Helical" evidence="2">
    <location>
        <begin position="144"/>
        <end position="167"/>
    </location>
</feature>
<dbReference type="GO" id="GO:0004175">
    <property type="term" value="F:endopeptidase activity"/>
    <property type="evidence" value="ECO:0007669"/>
    <property type="project" value="UniProtKB-ARBA"/>
</dbReference>
<evidence type="ECO:0000259" key="3">
    <source>
        <dbReference type="Pfam" id="PF02517"/>
    </source>
</evidence>
<evidence type="ECO:0000313" key="5">
    <source>
        <dbReference type="Proteomes" id="UP000004322"/>
    </source>
</evidence>
<comment type="similarity">
    <text evidence="1">Belongs to the UPF0177 family.</text>
</comment>